<dbReference type="Gene3D" id="3.20.20.30">
    <property type="entry name" value="Luciferase-like domain"/>
    <property type="match status" value="1"/>
</dbReference>
<dbReference type="SUPFAM" id="SSF51679">
    <property type="entry name" value="Bacterial luciferase-like"/>
    <property type="match status" value="1"/>
</dbReference>
<dbReference type="PANTHER" id="PTHR30137:SF6">
    <property type="entry name" value="LUCIFERASE-LIKE MONOOXYGENASE"/>
    <property type="match status" value="1"/>
</dbReference>
<dbReference type="InterPro" id="IPR050766">
    <property type="entry name" value="Bact_Lucif_Oxidored"/>
</dbReference>
<reference evidence="2 3" key="1">
    <citation type="submission" date="2017-10" db="EMBL/GenBank/DDBJ databases">
        <title>The draft genome sequence of Williamsia sp. BULT 1.1 isolated from the semi-arid grassland soils from South Africa.</title>
        <authorList>
            <person name="Kabwe M.H."/>
            <person name="Govender N."/>
            <person name="Mutseka Lunga P."/>
            <person name="Vikram S."/>
            <person name="Makhalanyane T.P."/>
        </authorList>
    </citation>
    <scope>NUCLEOTIDE SEQUENCE [LARGE SCALE GENOMIC DNA]</scope>
    <source>
        <strain evidence="2 3">BULT 1.1</strain>
    </source>
</reference>
<dbReference type="EMBL" id="PEBD01000010">
    <property type="protein sequence ID" value="PHV65502.1"/>
    <property type="molecule type" value="Genomic_DNA"/>
</dbReference>
<organism evidence="2 3">
    <name type="scientific">Williamsia marianensis</name>
    <dbReference type="NCBI Taxonomy" id="85044"/>
    <lineage>
        <taxon>Bacteria</taxon>
        <taxon>Bacillati</taxon>
        <taxon>Actinomycetota</taxon>
        <taxon>Actinomycetes</taxon>
        <taxon>Mycobacteriales</taxon>
        <taxon>Nocardiaceae</taxon>
        <taxon>Williamsia</taxon>
    </lineage>
</organism>
<dbReference type="InterPro" id="IPR011251">
    <property type="entry name" value="Luciferase-like_dom"/>
</dbReference>
<dbReference type="InterPro" id="IPR036661">
    <property type="entry name" value="Luciferase-like_sf"/>
</dbReference>
<dbReference type="Proteomes" id="UP000225108">
    <property type="component" value="Unassembled WGS sequence"/>
</dbReference>
<dbReference type="PANTHER" id="PTHR30137">
    <property type="entry name" value="LUCIFERASE-LIKE MONOOXYGENASE"/>
    <property type="match status" value="1"/>
</dbReference>
<evidence type="ECO:0000313" key="3">
    <source>
        <dbReference type="Proteomes" id="UP000225108"/>
    </source>
</evidence>
<dbReference type="AlphaFoldDB" id="A0A2G3PK66"/>
<comment type="caution">
    <text evidence="2">The sequence shown here is derived from an EMBL/GenBank/DDBJ whole genome shotgun (WGS) entry which is preliminary data.</text>
</comment>
<dbReference type="RefSeq" id="WP_099383885.1">
    <property type="nucleotide sequence ID" value="NZ_PEBD01000010.1"/>
</dbReference>
<dbReference type="GO" id="GO:0016705">
    <property type="term" value="F:oxidoreductase activity, acting on paired donors, with incorporation or reduction of molecular oxygen"/>
    <property type="evidence" value="ECO:0007669"/>
    <property type="project" value="InterPro"/>
</dbReference>
<dbReference type="GO" id="GO:0005829">
    <property type="term" value="C:cytosol"/>
    <property type="evidence" value="ECO:0007669"/>
    <property type="project" value="TreeGrafter"/>
</dbReference>
<sequence length="327" mass="35782">MTFFATRFDFRAPGATPAARSDLFARSVEQAAYLDTHGQDALMLSEHHGSPDGYLPSPMLVASAFAARTTRISITVSALVANLYDPLRLAEDIAVLDHLSGGRVSYTLGLGYLPHEYAQLGRPWVSRGADIERLIGVLRAAWTGEPFEFEGRTAQVTPAPLSTPHPLLFYGGGSRAAALRAARLDLGFQPQVADPALRDLYESECRAHGREPGFVMMPPPGPSTVFCSEDPDRFWHHYGSYLLADAKAYEAWHGDHASHVRDSSTTVDELRSGTGYLVCTPDDLVEKCRSREVRLVTSHPLCGGMPEQPSWDSVHLIGEKVLPALRN</sequence>
<gene>
    <name evidence="2" type="ORF">CSW57_17250</name>
</gene>
<evidence type="ECO:0000313" key="2">
    <source>
        <dbReference type="EMBL" id="PHV65502.1"/>
    </source>
</evidence>
<proteinExistence type="predicted"/>
<protein>
    <submittedName>
        <fullName evidence="2">LLM class flavin-dependent oxidoreductase</fullName>
    </submittedName>
</protein>
<dbReference type="Pfam" id="PF00296">
    <property type="entry name" value="Bac_luciferase"/>
    <property type="match status" value="1"/>
</dbReference>
<feature type="domain" description="Luciferase-like" evidence="1">
    <location>
        <begin position="17"/>
        <end position="286"/>
    </location>
</feature>
<evidence type="ECO:0000259" key="1">
    <source>
        <dbReference type="Pfam" id="PF00296"/>
    </source>
</evidence>
<accession>A0A2G3PK66</accession>
<name>A0A2G3PK66_WILMA</name>